<dbReference type="InterPro" id="IPR036770">
    <property type="entry name" value="Ankyrin_rpt-contain_sf"/>
</dbReference>
<evidence type="ECO:0000256" key="2">
    <source>
        <dbReference type="ARBA" id="ARBA00023043"/>
    </source>
</evidence>
<proteinExistence type="inferred from homology"/>
<dbReference type="PROSITE" id="PS50297">
    <property type="entry name" value="ANK_REP_REGION"/>
    <property type="match status" value="1"/>
</dbReference>
<dbReference type="PROSITE" id="PS50088">
    <property type="entry name" value="ANK_REPEAT"/>
    <property type="match status" value="1"/>
</dbReference>
<protein>
    <submittedName>
        <fullName evidence="5">Uncharacterized protein</fullName>
    </submittedName>
</protein>
<dbReference type="InterPro" id="IPR002110">
    <property type="entry name" value="Ankyrin_rpt"/>
</dbReference>
<evidence type="ECO:0000256" key="4">
    <source>
        <dbReference type="PROSITE-ProRule" id="PRU00023"/>
    </source>
</evidence>
<dbReference type="PANTHER" id="PTHR14491">
    <property type="entry name" value="SOSONDOWAH, ISOFORM G"/>
    <property type="match status" value="1"/>
</dbReference>
<dbReference type="SUPFAM" id="SSF48403">
    <property type="entry name" value="Ankyrin repeat"/>
    <property type="match status" value="1"/>
</dbReference>
<accession>A0A9D3T8Y1</accession>
<feature type="repeat" description="ANK" evidence="4">
    <location>
        <begin position="16"/>
        <end position="49"/>
    </location>
</feature>
<evidence type="ECO:0000256" key="1">
    <source>
        <dbReference type="ARBA" id="ARBA00022737"/>
    </source>
</evidence>
<dbReference type="PANTHER" id="PTHR14491:SF9">
    <property type="entry name" value="ANKYRIN REPEAT DOMAIN-CONTAINING PROTEIN SOWAHB-LIKE"/>
    <property type="match status" value="1"/>
</dbReference>
<evidence type="ECO:0000256" key="3">
    <source>
        <dbReference type="ARBA" id="ARBA00038122"/>
    </source>
</evidence>
<sequence length="133" mass="14759">MAALIANAGADVNIKAGYTPLHIAALHGHQHIMDLLIGTYGAKENVRDYSGHLACHYLSTRESPAEYTQLDLQVAQAGERRNRKLGGLFHPKSSWNSRKKWGSMEDLAPVVEERAAATHQLSIPAFRPRKFSR</sequence>
<comment type="caution">
    <text evidence="5">The sequence shown here is derived from an EMBL/GenBank/DDBJ whole genome shotgun (WGS) entry which is preliminary data.</text>
</comment>
<dbReference type="Proteomes" id="UP001046870">
    <property type="component" value="Chromosome 8"/>
</dbReference>
<evidence type="ECO:0000313" key="6">
    <source>
        <dbReference type="Proteomes" id="UP001046870"/>
    </source>
</evidence>
<name>A0A9D3T8Y1_MEGAT</name>
<reference evidence="5" key="1">
    <citation type="submission" date="2021-01" db="EMBL/GenBank/DDBJ databases">
        <authorList>
            <person name="Zahm M."/>
            <person name="Roques C."/>
            <person name="Cabau C."/>
            <person name="Klopp C."/>
            <person name="Donnadieu C."/>
            <person name="Jouanno E."/>
            <person name="Lampietro C."/>
            <person name="Louis A."/>
            <person name="Herpin A."/>
            <person name="Echchiki A."/>
            <person name="Berthelot C."/>
            <person name="Parey E."/>
            <person name="Roest-Crollius H."/>
            <person name="Braasch I."/>
            <person name="Postlethwait J."/>
            <person name="Bobe J."/>
            <person name="Montfort J."/>
            <person name="Bouchez O."/>
            <person name="Begum T."/>
            <person name="Mejri S."/>
            <person name="Adams A."/>
            <person name="Chen W.-J."/>
            <person name="Guiguen Y."/>
        </authorList>
    </citation>
    <scope>NUCLEOTIDE SEQUENCE</scope>
    <source>
        <strain evidence="5">YG-15Mar2019-1</strain>
        <tissue evidence="5">Brain</tissue>
    </source>
</reference>
<keyword evidence="1" id="KW-0677">Repeat</keyword>
<comment type="similarity">
    <text evidence="3">Belongs to the SOWAH family.</text>
</comment>
<dbReference type="AlphaFoldDB" id="A0A9D3T8Y1"/>
<dbReference type="Gene3D" id="1.25.40.20">
    <property type="entry name" value="Ankyrin repeat-containing domain"/>
    <property type="match status" value="1"/>
</dbReference>
<dbReference type="OrthoDB" id="539213at2759"/>
<keyword evidence="6" id="KW-1185">Reference proteome</keyword>
<dbReference type="Pfam" id="PF00023">
    <property type="entry name" value="Ank"/>
    <property type="match status" value="1"/>
</dbReference>
<dbReference type="EMBL" id="JAFDVH010000008">
    <property type="protein sequence ID" value="KAG7472066.1"/>
    <property type="molecule type" value="Genomic_DNA"/>
</dbReference>
<evidence type="ECO:0000313" key="5">
    <source>
        <dbReference type="EMBL" id="KAG7472066.1"/>
    </source>
</evidence>
<keyword evidence="2 4" id="KW-0040">ANK repeat</keyword>
<organism evidence="5 6">
    <name type="scientific">Megalops atlanticus</name>
    <name type="common">Tarpon</name>
    <name type="synonym">Clupea gigantea</name>
    <dbReference type="NCBI Taxonomy" id="7932"/>
    <lineage>
        <taxon>Eukaryota</taxon>
        <taxon>Metazoa</taxon>
        <taxon>Chordata</taxon>
        <taxon>Craniata</taxon>
        <taxon>Vertebrata</taxon>
        <taxon>Euteleostomi</taxon>
        <taxon>Actinopterygii</taxon>
        <taxon>Neopterygii</taxon>
        <taxon>Teleostei</taxon>
        <taxon>Elopiformes</taxon>
        <taxon>Megalopidae</taxon>
        <taxon>Megalops</taxon>
    </lineage>
</organism>
<gene>
    <name evidence="5" type="ORF">MATL_G00104580</name>
</gene>